<dbReference type="eggNOG" id="COG3333">
    <property type="taxonomic scope" value="Bacteria"/>
</dbReference>
<evidence type="ECO:0000256" key="1">
    <source>
        <dbReference type="SAM" id="Phobius"/>
    </source>
</evidence>
<feature type="transmembrane region" description="Helical" evidence="1">
    <location>
        <begin position="260"/>
        <end position="283"/>
    </location>
</feature>
<feature type="transmembrane region" description="Helical" evidence="1">
    <location>
        <begin position="419"/>
        <end position="444"/>
    </location>
</feature>
<dbReference type="PANTHER" id="PTHR35342">
    <property type="entry name" value="TRICARBOXYLIC TRANSPORT PROTEIN"/>
    <property type="match status" value="1"/>
</dbReference>
<evidence type="ECO:0000259" key="2">
    <source>
        <dbReference type="Pfam" id="PF01970"/>
    </source>
</evidence>
<keyword evidence="1" id="KW-0812">Transmembrane</keyword>
<dbReference type="InterPro" id="IPR002823">
    <property type="entry name" value="DUF112_TM"/>
</dbReference>
<keyword evidence="1" id="KW-0472">Membrane</keyword>
<feature type="transmembrane region" description="Helical" evidence="1">
    <location>
        <begin position="201"/>
        <end position="221"/>
    </location>
</feature>
<feature type="transmembrane region" description="Helical" evidence="1">
    <location>
        <begin position="111"/>
        <end position="136"/>
    </location>
</feature>
<dbReference type="RefSeq" id="WP_075021191.1">
    <property type="nucleotide sequence ID" value="NZ_FOVH01000004.1"/>
</dbReference>
<dbReference type="EMBL" id="FOVH01000004">
    <property type="protein sequence ID" value="SFO18949.1"/>
    <property type="molecule type" value="Genomic_DNA"/>
</dbReference>
<keyword evidence="1" id="KW-1133">Transmembrane helix</keyword>
<feature type="transmembrane region" description="Helical" evidence="1">
    <location>
        <begin position="316"/>
        <end position="344"/>
    </location>
</feature>
<reference evidence="3 4" key="1">
    <citation type="submission" date="2016-10" db="EMBL/GenBank/DDBJ databases">
        <authorList>
            <person name="de Groot N.N."/>
        </authorList>
    </citation>
    <scope>NUCLEOTIDE SEQUENCE [LARGE SCALE GENOMIC DNA]</scope>
    <source>
        <strain evidence="3 4">DSM 43067</strain>
    </source>
</reference>
<evidence type="ECO:0000313" key="3">
    <source>
        <dbReference type="EMBL" id="SFO18949.1"/>
    </source>
</evidence>
<evidence type="ECO:0000313" key="4">
    <source>
        <dbReference type="Proteomes" id="UP000183413"/>
    </source>
</evidence>
<dbReference type="OrthoDB" id="9781349at2"/>
<accession>A0A1I5F5Q1</accession>
<organism evidence="3 4">
    <name type="scientific">Actinomadura madurae</name>
    <dbReference type="NCBI Taxonomy" id="1993"/>
    <lineage>
        <taxon>Bacteria</taxon>
        <taxon>Bacillati</taxon>
        <taxon>Actinomycetota</taxon>
        <taxon>Actinomycetes</taxon>
        <taxon>Streptosporangiales</taxon>
        <taxon>Thermomonosporaceae</taxon>
        <taxon>Actinomadura</taxon>
    </lineage>
</organism>
<feature type="transmembrane region" description="Helical" evidence="1">
    <location>
        <begin position="170"/>
        <end position="189"/>
    </location>
</feature>
<feature type="transmembrane region" description="Helical" evidence="1">
    <location>
        <begin position="148"/>
        <end position="163"/>
    </location>
</feature>
<keyword evidence="4" id="KW-1185">Reference proteome</keyword>
<dbReference type="STRING" id="1993.SAMN04489713_104436"/>
<dbReference type="Proteomes" id="UP000183413">
    <property type="component" value="Unassembled WGS sequence"/>
</dbReference>
<dbReference type="Pfam" id="PF01970">
    <property type="entry name" value="TctA"/>
    <property type="match status" value="1"/>
</dbReference>
<feature type="transmembrane region" description="Helical" evidence="1">
    <location>
        <begin position="464"/>
        <end position="487"/>
    </location>
</feature>
<feature type="domain" description="DUF112" evidence="2">
    <location>
        <begin position="22"/>
        <end position="440"/>
    </location>
</feature>
<feature type="transmembrane region" description="Helical" evidence="1">
    <location>
        <begin position="356"/>
        <end position="376"/>
    </location>
</feature>
<feature type="transmembrane region" description="Helical" evidence="1">
    <location>
        <begin position="388"/>
        <end position="407"/>
    </location>
</feature>
<gene>
    <name evidence="3" type="ORF">SAMN04489713_104436</name>
</gene>
<dbReference type="AlphaFoldDB" id="A0A1I5F5Q1"/>
<feature type="transmembrane region" description="Helical" evidence="1">
    <location>
        <begin position="20"/>
        <end position="40"/>
    </location>
</feature>
<dbReference type="InParanoid" id="A0A1I5F5Q1"/>
<protein>
    <submittedName>
        <fullName evidence="3">Putative tricarboxylic transport membrane protein</fullName>
    </submittedName>
</protein>
<proteinExistence type="predicted"/>
<dbReference type="PANTHER" id="PTHR35342:SF5">
    <property type="entry name" value="TRICARBOXYLIC TRANSPORT PROTEIN"/>
    <property type="match status" value="1"/>
</dbReference>
<sequence length="510" mass="51782">MADVIGNLGTGFASFADPTYVLLALVGVVLGTVVGVLPGIGPIGAMSVLLGMTTQLGPTGSLILFAGIYFGSTYGGSTTSILLNLPGESSSVVTALDGHAMTRRGRAGPALTIAAVSSFVAGTVAIVGLMVFAPWLSGVAVELGPPEYMALCVAGLLLLAALSDGSTAKAVAMICAGLAVGTVGIDPAAGDLRFTLGTGSLAEGFSFIALVMGVFGVAEALSTTGRRWRPEAVRAPKLRELLPSGRESRGAAPAAVRGSVIGFLLGLVPGPAAVLSTFASYVAERKISRHPEKFGKGAVEGVAGPEAANNAAAGAAFIPLLALGIPFAPTMALVLAALLLNGIVPGPTFINDQPDLFWTVIAAMYIANLALLVLNLPLVGLFTRLLSVPPQVLMPVVIGLCVVGVYAENNSMFDVMVMLVAGLLGFVLRRAGFSMAPFVLAVVLQPTLETSLRQTLAYSDGNSGYVLGRPVTMVILGLVVLAVALSVRQAVRARRASSAPSASSESARTG</sequence>
<name>A0A1I5F5Q1_9ACTN</name>